<evidence type="ECO:0000256" key="2">
    <source>
        <dbReference type="ARBA" id="ARBA00022692"/>
    </source>
</evidence>
<keyword evidence="3 6" id="KW-1133">Transmembrane helix</keyword>
<evidence type="ECO:0000256" key="1">
    <source>
        <dbReference type="ARBA" id="ARBA00004141"/>
    </source>
</evidence>
<proteinExistence type="predicted"/>
<feature type="transmembrane region" description="Helical" evidence="6">
    <location>
        <begin position="34"/>
        <end position="55"/>
    </location>
</feature>
<feature type="transmembrane region" description="Helical" evidence="6">
    <location>
        <begin position="62"/>
        <end position="82"/>
    </location>
</feature>
<dbReference type="RefSeq" id="WP_378529746.1">
    <property type="nucleotide sequence ID" value="NZ_JBHSBH010000003.1"/>
</dbReference>
<dbReference type="Pfam" id="PF06271">
    <property type="entry name" value="RDD"/>
    <property type="match status" value="1"/>
</dbReference>
<name>A0ABV8FJ19_9ACTN</name>
<protein>
    <submittedName>
        <fullName evidence="8">RDD family protein</fullName>
    </submittedName>
</protein>
<keyword evidence="4 6" id="KW-0472">Membrane</keyword>
<keyword evidence="2 6" id="KW-0812">Transmembrane</keyword>
<evidence type="ECO:0000313" key="8">
    <source>
        <dbReference type="EMBL" id="MFC3994901.1"/>
    </source>
</evidence>
<evidence type="ECO:0000256" key="6">
    <source>
        <dbReference type="SAM" id="Phobius"/>
    </source>
</evidence>
<dbReference type="Proteomes" id="UP001595847">
    <property type="component" value="Unassembled WGS sequence"/>
</dbReference>
<dbReference type="PANTHER" id="PTHR38480:SF1">
    <property type="entry name" value="SLR0254 PROTEIN"/>
    <property type="match status" value="1"/>
</dbReference>
<accession>A0ABV8FJ19</accession>
<feature type="region of interest" description="Disordered" evidence="5">
    <location>
        <begin position="249"/>
        <end position="271"/>
    </location>
</feature>
<organism evidence="8 9">
    <name type="scientific">Nocardiopsis sediminis</name>
    <dbReference type="NCBI Taxonomy" id="1778267"/>
    <lineage>
        <taxon>Bacteria</taxon>
        <taxon>Bacillati</taxon>
        <taxon>Actinomycetota</taxon>
        <taxon>Actinomycetes</taxon>
        <taxon>Streptosporangiales</taxon>
        <taxon>Nocardiopsidaceae</taxon>
        <taxon>Nocardiopsis</taxon>
    </lineage>
</organism>
<evidence type="ECO:0000256" key="4">
    <source>
        <dbReference type="ARBA" id="ARBA00023136"/>
    </source>
</evidence>
<dbReference type="PANTHER" id="PTHR38480">
    <property type="entry name" value="SLR0254 PROTEIN"/>
    <property type="match status" value="1"/>
</dbReference>
<dbReference type="InterPro" id="IPR010432">
    <property type="entry name" value="RDD"/>
</dbReference>
<dbReference type="EMBL" id="JBHSBH010000003">
    <property type="protein sequence ID" value="MFC3994901.1"/>
    <property type="molecule type" value="Genomic_DNA"/>
</dbReference>
<sequence>MAIPGGTEGFGQASLVTGDAVVLDLRPAGFATRMVAFFVDALVQVSAMVLSFVLVSRVGAGLDAAATAAISLTMTVLVLVGYPTAFETLSRGRSLGKLALGLRVVGVDGSPVRFRQALARSLAAVIEIWGFTVVALVSSLIDRDGRRIGDFMAATLVVQERAGSRRDETIEMPPRMAAWAQSAELSRLSPETAATARQYLLRYDELADGARHDMGMRIADLVAQSVSPPPPPGVSPPEYLSAVLAERRRREEAKMARRAPIPAAQEGPRSG</sequence>
<evidence type="ECO:0000256" key="3">
    <source>
        <dbReference type="ARBA" id="ARBA00022989"/>
    </source>
</evidence>
<feature type="domain" description="RDD" evidence="7">
    <location>
        <begin position="28"/>
        <end position="153"/>
    </location>
</feature>
<comment type="subcellular location">
    <subcellularLocation>
        <location evidence="1">Membrane</location>
        <topology evidence="1">Multi-pass membrane protein</topology>
    </subcellularLocation>
</comment>
<reference evidence="9" key="1">
    <citation type="journal article" date="2019" name="Int. J. Syst. Evol. Microbiol.">
        <title>The Global Catalogue of Microorganisms (GCM) 10K type strain sequencing project: providing services to taxonomists for standard genome sequencing and annotation.</title>
        <authorList>
            <consortium name="The Broad Institute Genomics Platform"/>
            <consortium name="The Broad Institute Genome Sequencing Center for Infectious Disease"/>
            <person name="Wu L."/>
            <person name="Ma J."/>
        </authorList>
    </citation>
    <scope>NUCLEOTIDE SEQUENCE [LARGE SCALE GENOMIC DNA]</scope>
    <source>
        <strain evidence="9">TBRC 1826</strain>
    </source>
</reference>
<comment type="caution">
    <text evidence="8">The sequence shown here is derived from an EMBL/GenBank/DDBJ whole genome shotgun (WGS) entry which is preliminary data.</text>
</comment>
<evidence type="ECO:0000256" key="5">
    <source>
        <dbReference type="SAM" id="MobiDB-lite"/>
    </source>
</evidence>
<evidence type="ECO:0000259" key="7">
    <source>
        <dbReference type="Pfam" id="PF06271"/>
    </source>
</evidence>
<feature type="transmembrane region" description="Helical" evidence="6">
    <location>
        <begin position="117"/>
        <end position="141"/>
    </location>
</feature>
<evidence type="ECO:0000313" key="9">
    <source>
        <dbReference type="Proteomes" id="UP001595847"/>
    </source>
</evidence>
<keyword evidence="9" id="KW-1185">Reference proteome</keyword>
<gene>
    <name evidence="8" type="ORF">ACFOVU_03185</name>
</gene>